<proteinExistence type="predicted"/>
<gene>
    <name evidence="1" type="ORF">LTWDN19_00710</name>
</gene>
<reference evidence="1 2" key="1">
    <citation type="submission" date="2021-05" db="EMBL/GenBank/DDBJ databases">
        <title>Complete Genome Sequence of Latilactobacillus sp. Strain WDN19, a High D-Aspartate-producing Lactic Acid Bacterium Isolated from a Japanese Pickle.</title>
        <authorList>
            <person name="Kajitani K."/>
            <person name="Takahashi S."/>
        </authorList>
    </citation>
    <scope>NUCLEOTIDE SEQUENCE [LARGE SCALE GENOMIC DNA]</scope>
    <source>
        <strain evidence="1 2">WDN19</strain>
    </source>
</reference>
<name>A0ABN6GF71_LATCU</name>
<accession>A0ABN6GF71</accession>
<dbReference type="Proteomes" id="UP000825100">
    <property type="component" value="Chromosome"/>
</dbReference>
<sequence>MWQLVGAKSGREYTRHKDKEALYRLLIKEWPTKGKGEGISKRGYGSAMLKNRMPEPMIIRRVK</sequence>
<protein>
    <recommendedName>
        <fullName evidence="3">Transposase</fullName>
    </recommendedName>
</protein>
<dbReference type="EMBL" id="AP024685">
    <property type="protein sequence ID" value="BCX29504.1"/>
    <property type="molecule type" value="Genomic_DNA"/>
</dbReference>
<evidence type="ECO:0008006" key="3">
    <source>
        <dbReference type="Google" id="ProtNLM"/>
    </source>
</evidence>
<evidence type="ECO:0000313" key="2">
    <source>
        <dbReference type="Proteomes" id="UP000825100"/>
    </source>
</evidence>
<keyword evidence="2" id="KW-1185">Reference proteome</keyword>
<evidence type="ECO:0000313" key="1">
    <source>
        <dbReference type="EMBL" id="BCX29504.1"/>
    </source>
</evidence>
<organism evidence="1 2">
    <name type="scientific">Latilactobacillus curvatus</name>
    <name type="common">Lactobacillus curvatus</name>
    <dbReference type="NCBI Taxonomy" id="28038"/>
    <lineage>
        <taxon>Bacteria</taxon>
        <taxon>Bacillati</taxon>
        <taxon>Bacillota</taxon>
        <taxon>Bacilli</taxon>
        <taxon>Lactobacillales</taxon>
        <taxon>Lactobacillaceae</taxon>
        <taxon>Latilactobacillus</taxon>
    </lineage>
</organism>